<protein>
    <submittedName>
        <fullName evidence="1">Uncharacterized protein</fullName>
    </submittedName>
</protein>
<sequence>MLISEPTKYGAGVKSSGDYKDLNSLHLQKTAGERCAPGFVCYNGSEEFTLKGIRVLNPIKNGKFETIIPS</sequence>
<accession>E1YE55</accession>
<proteinExistence type="predicted"/>
<organism evidence="1">
    <name type="scientific">uncultured Desulfobacterium sp</name>
    <dbReference type="NCBI Taxonomy" id="201089"/>
    <lineage>
        <taxon>Bacteria</taxon>
        <taxon>Pseudomonadati</taxon>
        <taxon>Thermodesulfobacteriota</taxon>
        <taxon>Desulfobacteria</taxon>
        <taxon>Desulfobacterales</taxon>
        <taxon>Desulfobacteriaceae</taxon>
        <taxon>Desulfobacterium</taxon>
        <taxon>environmental samples</taxon>
    </lineage>
</organism>
<dbReference type="AlphaFoldDB" id="E1YE55"/>
<name>E1YE55_9BACT</name>
<reference evidence="1" key="1">
    <citation type="journal article" date="2011" name="Environ. Microbiol.">
        <title>Genomic insights into the metabolic potential of the polycyclic aromatic hydrocarbon degrading sulfate-reducing Deltaproteobacterium N47.</title>
        <authorList>
            <person name="Bergmann F."/>
            <person name="Selesi D."/>
            <person name="Weinmaier T."/>
            <person name="Tischler P."/>
            <person name="Rattei T."/>
            <person name="Meckenstock R.U."/>
        </authorList>
    </citation>
    <scope>NUCLEOTIDE SEQUENCE</scope>
</reference>
<dbReference type="EMBL" id="FR695870">
    <property type="protein sequence ID" value="CBX28814.1"/>
    <property type="molecule type" value="Genomic_DNA"/>
</dbReference>
<evidence type="ECO:0000313" key="1">
    <source>
        <dbReference type="EMBL" id="CBX28814.1"/>
    </source>
</evidence>
<gene>
    <name evidence="1" type="ORF">N47_B19600</name>
</gene>